<dbReference type="InterPro" id="IPR009057">
    <property type="entry name" value="Homeodomain-like_sf"/>
</dbReference>
<evidence type="ECO:0000256" key="4">
    <source>
        <dbReference type="PROSITE-ProRule" id="PRU00335"/>
    </source>
</evidence>
<reference evidence="6 7" key="1">
    <citation type="submission" date="2018-12" db="EMBL/GenBank/DDBJ databases">
        <title>Complete genome of Nonlabens sp. MJ115.</title>
        <authorList>
            <person name="Choi H.S."/>
            <person name="Jung J."/>
        </authorList>
    </citation>
    <scope>NUCLEOTIDE SEQUENCE [LARGE SCALE GENOMIC DNA]</scope>
    <source>
        <strain evidence="6 7">MJ115</strain>
    </source>
</reference>
<dbReference type="Pfam" id="PF00440">
    <property type="entry name" value="TetR_N"/>
    <property type="match status" value="1"/>
</dbReference>
<feature type="DNA-binding region" description="H-T-H motif" evidence="4">
    <location>
        <begin position="29"/>
        <end position="48"/>
    </location>
</feature>
<dbReference type="InterPro" id="IPR036271">
    <property type="entry name" value="Tet_transcr_reg_TetR-rel_C_sf"/>
</dbReference>
<dbReference type="RefSeq" id="WP_126445149.1">
    <property type="nucleotide sequence ID" value="NZ_CP034549.1"/>
</dbReference>
<dbReference type="PROSITE" id="PS50977">
    <property type="entry name" value="HTH_TETR_2"/>
    <property type="match status" value="1"/>
</dbReference>
<keyword evidence="1" id="KW-0805">Transcription regulation</keyword>
<dbReference type="AlphaFoldDB" id="A0A3S9MV78"/>
<dbReference type="GO" id="GO:0003677">
    <property type="term" value="F:DNA binding"/>
    <property type="evidence" value="ECO:0007669"/>
    <property type="project" value="UniProtKB-UniRule"/>
</dbReference>
<keyword evidence="3" id="KW-0804">Transcription</keyword>
<dbReference type="SUPFAM" id="SSF48498">
    <property type="entry name" value="Tetracyclin repressor-like, C-terminal domain"/>
    <property type="match status" value="1"/>
</dbReference>
<evidence type="ECO:0000313" key="6">
    <source>
        <dbReference type="EMBL" id="AZQ43085.1"/>
    </source>
</evidence>
<sequence>MPRVETFNREQVLEAAMQTFWAHGYQATSMQQLVDATGLNRSSLYNSFGDKMDLYKASLKHYMNGTQQQFTAAIEQAAHPLEAIRNIFYMFLPEIQTDSRGCMSMSCKSELNADVSIKAFLENTQEQSLLMFEKLVRDGQESGVINKDKSSREYAWHVFNAFQGYRMTGILVKDINVLKGIIDLNLSVLE</sequence>
<gene>
    <name evidence="6" type="ORF">EJ995_02110</name>
</gene>
<keyword evidence="2 4" id="KW-0238">DNA-binding</keyword>
<evidence type="ECO:0000259" key="5">
    <source>
        <dbReference type="PROSITE" id="PS50977"/>
    </source>
</evidence>
<accession>A0A3S9MV78</accession>
<dbReference type="EMBL" id="CP034549">
    <property type="protein sequence ID" value="AZQ43085.1"/>
    <property type="molecule type" value="Genomic_DNA"/>
</dbReference>
<organism evidence="6 7">
    <name type="scientific">Nonlabens ponticola</name>
    <dbReference type="NCBI Taxonomy" id="2496866"/>
    <lineage>
        <taxon>Bacteria</taxon>
        <taxon>Pseudomonadati</taxon>
        <taxon>Bacteroidota</taxon>
        <taxon>Flavobacteriia</taxon>
        <taxon>Flavobacteriales</taxon>
        <taxon>Flavobacteriaceae</taxon>
        <taxon>Nonlabens</taxon>
    </lineage>
</organism>
<proteinExistence type="predicted"/>
<evidence type="ECO:0000256" key="3">
    <source>
        <dbReference type="ARBA" id="ARBA00023163"/>
    </source>
</evidence>
<dbReference type="PANTHER" id="PTHR47506">
    <property type="entry name" value="TRANSCRIPTIONAL REGULATORY PROTEIN"/>
    <property type="match status" value="1"/>
</dbReference>
<keyword evidence="7" id="KW-1185">Reference proteome</keyword>
<name>A0A3S9MV78_9FLAO</name>
<feature type="domain" description="HTH tetR-type" evidence="5">
    <location>
        <begin position="6"/>
        <end position="66"/>
    </location>
</feature>
<dbReference type="Gene3D" id="1.10.10.60">
    <property type="entry name" value="Homeodomain-like"/>
    <property type="match status" value="1"/>
</dbReference>
<evidence type="ECO:0000313" key="7">
    <source>
        <dbReference type="Proteomes" id="UP000279600"/>
    </source>
</evidence>
<dbReference type="PRINTS" id="PR00455">
    <property type="entry name" value="HTHTETR"/>
</dbReference>
<dbReference type="OrthoDB" id="9795242at2"/>
<protein>
    <submittedName>
        <fullName evidence="6">TetR/AcrR family transcriptional regulator</fullName>
    </submittedName>
</protein>
<evidence type="ECO:0000256" key="2">
    <source>
        <dbReference type="ARBA" id="ARBA00023125"/>
    </source>
</evidence>
<dbReference type="KEGG" id="noj:EJ995_02110"/>
<dbReference type="Gene3D" id="1.10.357.10">
    <property type="entry name" value="Tetracycline Repressor, domain 2"/>
    <property type="match status" value="1"/>
</dbReference>
<dbReference type="Proteomes" id="UP000279600">
    <property type="component" value="Chromosome"/>
</dbReference>
<evidence type="ECO:0000256" key="1">
    <source>
        <dbReference type="ARBA" id="ARBA00023015"/>
    </source>
</evidence>
<dbReference type="PANTHER" id="PTHR47506:SF1">
    <property type="entry name" value="HTH-TYPE TRANSCRIPTIONAL REGULATOR YJDC"/>
    <property type="match status" value="1"/>
</dbReference>
<dbReference type="SUPFAM" id="SSF46689">
    <property type="entry name" value="Homeodomain-like"/>
    <property type="match status" value="1"/>
</dbReference>
<dbReference type="InterPro" id="IPR001647">
    <property type="entry name" value="HTH_TetR"/>
</dbReference>